<accession>A0ABT7NLG1</accession>
<organism evidence="2 3">
    <name type="scientific">Sphingobacterium hotanense</name>
    <dbReference type="NCBI Taxonomy" id="649196"/>
    <lineage>
        <taxon>Bacteria</taxon>
        <taxon>Pseudomonadati</taxon>
        <taxon>Bacteroidota</taxon>
        <taxon>Sphingobacteriia</taxon>
        <taxon>Sphingobacteriales</taxon>
        <taxon>Sphingobacteriaceae</taxon>
        <taxon>Sphingobacterium</taxon>
    </lineage>
</organism>
<dbReference type="SUPFAM" id="SSF48295">
    <property type="entry name" value="TrpR-like"/>
    <property type="match status" value="1"/>
</dbReference>
<dbReference type="RefSeq" id="WP_286650993.1">
    <property type="nucleotide sequence ID" value="NZ_JACAGK010000016.1"/>
</dbReference>
<dbReference type="CDD" id="cd06571">
    <property type="entry name" value="Bac_DnaA_C"/>
    <property type="match status" value="1"/>
</dbReference>
<proteinExistence type="predicted"/>
<keyword evidence="3" id="KW-1185">Reference proteome</keyword>
<protein>
    <recommendedName>
        <fullName evidence="1">Chromosomal replication initiator DnaA C-terminal domain-containing protein</fullName>
    </recommendedName>
</protein>
<dbReference type="EMBL" id="JACAGK010000016">
    <property type="protein sequence ID" value="MDM1048032.1"/>
    <property type="molecule type" value="Genomic_DNA"/>
</dbReference>
<reference evidence="2" key="2">
    <citation type="journal article" date="2022" name="Sci. Total Environ.">
        <title>Prevalence, transmission, and molecular epidemiology of tet(X)-positive bacteria among humans, animals, and environmental niches in China: An epidemiological, and genomic-based study.</title>
        <authorList>
            <person name="Dong N."/>
            <person name="Zeng Y."/>
            <person name="Cai C."/>
            <person name="Sun C."/>
            <person name="Lu J."/>
            <person name="Liu C."/>
            <person name="Zhou H."/>
            <person name="Sun Q."/>
            <person name="Shu L."/>
            <person name="Wang H."/>
            <person name="Wang Y."/>
            <person name="Wang S."/>
            <person name="Wu C."/>
            <person name="Chan E.W."/>
            <person name="Chen G."/>
            <person name="Shen Z."/>
            <person name="Chen S."/>
            <person name="Zhang R."/>
        </authorList>
    </citation>
    <scope>NUCLEOTIDE SEQUENCE</scope>
    <source>
        <strain evidence="2">R1692</strain>
    </source>
</reference>
<comment type="caution">
    <text evidence="2">The sequence shown here is derived from an EMBL/GenBank/DDBJ whole genome shotgun (WGS) entry which is preliminary data.</text>
</comment>
<dbReference type="Proteomes" id="UP001170954">
    <property type="component" value="Unassembled WGS sequence"/>
</dbReference>
<evidence type="ECO:0000259" key="1">
    <source>
        <dbReference type="SMART" id="SM00760"/>
    </source>
</evidence>
<dbReference type="InterPro" id="IPR010921">
    <property type="entry name" value="Trp_repressor/repl_initiator"/>
</dbReference>
<gene>
    <name evidence="2" type="ORF">HX018_07265</name>
</gene>
<dbReference type="PROSITE" id="PS01008">
    <property type="entry name" value="DNAA"/>
    <property type="match status" value="1"/>
</dbReference>
<evidence type="ECO:0000313" key="2">
    <source>
        <dbReference type="EMBL" id="MDM1048032.1"/>
    </source>
</evidence>
<sequence>MIEAFNFSKAALVLVEAEKQISNLIGAPIKLNFQIELNREITPDYIIETVSLVSGIPVESIKNESRSTEIVNARFVSFFLMRTYLFMTYKSIGKFFAKDHSSVIHGLKMVNEQFDNIPLQTLKEKCGAKFLTNLRINCEDSI</sequence>
<feature type="domain" description="Chromosomal replication initiator DnaA C-terminal" evidence="1">
    <location>
        <begin position="42"/>
        <end position="110"/>
    </location>
</feature>
<evidence type="ECO:0000313" key="3">
    <source>
        <dbReference type="Proteomes" id="UP001170954"/>
    </source>
</evidence>
<dbReference type="SMART" id="SM00760">
    <property type="entry name" value="Bac_DnaA_C"/>
    <property type="match status" value="1"/>
</dbReference>
<name>A0ABT7NLG1_9SPHI</name>
<dbReference type="InterPro" id="IPR013159">
    <property type="entry name" value="DnaA_C"/>
</dbReference>
<dbReference type="Pfam" id="PF08299">
    <property type="entry name" value="Bac_DnaA_C"/>
    <property type="match status" value="1"/>
</dbReference>
<dbReference type="InterPro" id="IPR018312">
    <property type="entry name" value="Chromosome_initiator_DnaA_CS"/>
</dbReference>
<dbReference type="Gene3D" id="1.10.1750.10">
    <property type="match status" value="1"/>
</dbReference>
<reference evidence="2" key="1">
    <citation type="submission" date="2020-06" db="EMBL/GenBank/DDBJ databases">
        <authorList>
            <person name="Dong N."/>
        </authorList>
    </citation>
    <scope>NUCLEOTIDE SEQUENCE</scope>
    <source>
        <strain evidence="2">R1692</strain>
    </source>
</reference>